<gene>
    <name evidence="4" type="ORF">J2T23_001843</name>
</gene>
<dbReference type="EMBL" id="JAUSTB010000005">
    <property type="protein sequence ID" value="MDQ0145950.1"/>
    <property type="molecule type" value="Genomic_DNA"/>
</dbReference>
<sequence length="343" mass="35327">MKLVSSGVARLAVTLCDGGGVGTGFLVGDDLIMTAAHVAKNEAAINVSVNGQFTSAAVLGINDNLDLALLRTPTALTGYRFNLAPDLPTQGVEVAALGFPLDRGLTFTSGRVSALNQEVSLPAGTVRGLIQTDTAINPGNSGGPLLLMDGSVVGVVSSKRTWVLGTRDQNDYGAEGVGYAAPAPSAAAALTDWGRRSTPVPQASCDNQAQTSSSDIITTNHSDHEQAPKVIQSLLTHGQAINRAAYDTAFAVLTPELQASEGGLAKWSSGLGTSFWRALTVNSISGSGNELTADVVLRTEQSAADGPGGQTCSDWGLRYRMSWDGSIWRMAAASTPAGPPKAC</sequence>
<reference evidence="4 5" key="1">
    <citation type="submission" date="2023-07" db="EMBL/GenBank/DDBJ databases">
        <title>Sorghum-associated microbial communities from plants grown in Nebraska, USA.</title>
        <authorList>
            <person name="Schachtman D."/>
        </authorList>
    </citation>
    <scope>NUCLEOTIDE SEQUENCE [LARGE SCALE GENOMIC DNA]</scope>
    <source>
        <strain evidence="4 5">DS1001</strain>
    </source>
</reference>
<dbReference type="InterPro" id="IPR051201">
    <property type="entry name" value="Chloro_Bact_Ser_Proteases"/>
</dbReference>
<evidence type="ECO:0000256" key="3">
    <source>
        <dbReference type="ARBA" id="ARBA00022801"/>
    </source>
</evidence>
<dbReference type="RefSeq" id="WP_307359201.1">
    <property type="nucleotide sequence ID" value="NZ_JAUSTB010000005.1"/>
</dbReference>
<evidence type="ECO:0000313" key="5">
    <source>
        <dbReference type="Proteomes" id="UP001239267"/>
    </source>
</evidence>
<comment type="similarity">
    <text evidence="1">Belongs to the peptidase S1C family.</text>
</comment>
<organism evidence="4 5">
    <name type="scientific">Pseudarthrobacter niigatensis</name>
    <dbReference type="NCBI Taxonomy" id="369935"/>
    <lineage>
        <taxon>Bacteria</taxon>
        <taxon>Bacillati</taxon>
        <taxon>Actinomycetota</taxon>
        <taxon>Actinomycetes</taxon>
        <taxon>Micrococcales</taxon>
        <taxon>Micrococcaceae</taxon>
        <taxon>Pseudarthrobacter</taxon>
    </lineage>
</organism>
<dbReference type="PANTHER" id="PTHR43343:SF3">
    <property type="entry name" value="PROTEASE DO-LIKE 8, CHLOROPLASTIC"/>
    <property type="match status" value="1"/>
</dbReference>
<dbReference type="GO" id="GO:0006508">
    <property type="term" value="P:proteolysis"/>
    <property type="evidence" value="ECO:0007669"/>
    <property type="project" value="UniProtKB-KW"/>
</dbReference>
<protein>
    <submittedName>
        <fullName evidence="4">S1-C subfamily serine protease</fullName>
    </submittedName>
</protein>
<dbReference type="GO" id="GO:0004252">
    <property type="term" value="F:serine-type endopeptidase activity"/>
    <property type="evidence" value="ECO:0007669"/>
    <property type="project" value="InterPro"/>
</dbReference>
<dbReference type="PRINTS" id="PR00834">
    <property type="entry name" value="PROTEASES2C"/>
</dbReference>
<dbReference type="InterPro" id="IPR043504">
    <property type="entry name" value="Peptidase_S1_PA_chymotrypsin"/>
</dbReference>
<keyword evidence="5" id="KW-1185">Reference proteome</keyword>
<dbReference type="SUPFAM" id="SSF50494">
    <property type="entry name" value="Trypsin-like serine proteases"/>
    <property type="match status" value="1"/>
</dbReference>
<comment type="caution">
    <text evidence="4">The sequence shown here is derived from an EMBL/GenBank/DDBJ whole genome shotgun (WGS) entry which is preliminary data.</text>
</comment>
<keyword evidence="2 4" id="KW-0645">Protease</keyword>
<dbReference type="PANTHER" id="PTHR43343">
    <property type="entry name" value="PEPTIDASE S12"/>
    <property type="match status" value="1"/>
</dbReference>
<name>A0AAJ1WFQ6_9MICC</name>
<dbReference type="InterPro" id="IPR009003">
    <property type="entry name" value="Peptidase_S1_PA"/>
</dbReference>
<evidence type="ECO:0000313" key="4">
    <source>
        <dbReference type="EMBL" id="MDQ0145950.1"/>
    </source>
</evidence>
<dbReference type="Gene3D" id="2.40.10.10">
    <property type="entry name" value="Trypsin-like serine proteases"/>
    <property type="match status" value="2"/>
</dbReference>
<dbReference type="Proteomes" id="UP001239267">
    <property type="component" value="Unassembled WGS sequence"/>
</dbReference>
<dbReference type="Pfam" id="PF13365">
    <property type="entry name" value="Trypsin_2"/>
    <property type="match status" value="1"/>
</dbReference>
<dbReference type="InterPro" id="IPR001940">
    <property type="entry name" value="Peptidase_S1C"/>
</dbReference>
<dbReference type="AlphaFoldDB" id="A0AAJ1WFQ6"/>
<keyword evidence="3" id="KW-0378">Hydrolase</keyword>
<evidence type="ECO:0000256" key="2">
    <source>
        <dbReference type="ARBA" id="ARBA00022670"/>
    </source>
</evidence>
<accession>A0AAJ1WFQ6</accession>
<evidence type="ECO:0000256" key="1">
    <source>
        <dbReference type="ARBA" id="ARBA00010541"/>
    </source>
</evidence>
<proteinExistence type="inferred from homology"/>